<reference evidence="2 3" key="1">
    <citation type="submission" date="2021-09" db="EMBL/GenBank/DDBJ databases">
        <title>Whole genome sequence of Nocardioides sp. GBK3QG-3.</title>
        <authorList>
            <person name="Tuo L."/>
        </authorList>
    </citation>
    <scope>NUCLEOTIDE SEQUENCE [LARGE SCALE GENOMIC DNA]</scope>
    <source>
        <strain evidence="2 3">GBK3QG-3</strain>
    </source>
</reference>
<protein>
    <submittedName>
        <fullName evidence="2">GNAT family N-acetyltransferase</fullName>
    </submittedName>
</protein>
<dbReference type="Proteomes" id="UP000780875">
    <property type="component" value="Unassembled WGS sequence"/>
</dbReference>
<proteinExistence type="predicted"/>
<evidence type="ECO:0000313" key="2">
    <source>
        <dbReference type="EMBL" id="MBZ5737135.1"/>
    </source>
</evidence>
<comment type="caution">
    <text evidence="2">The sequence shown here is derived from an EMBL/GenBank/DDBJ whole genome shotgun (WGS) entry which is preliminary data.</text>
</comment>
<dbReference type="RefSeq" id="WP_224121495.1">
    <property type="nucleotide sequence ID" value="NZ_JAIQZJ010000001.1"/>
</dbReference>
<accession>A0ABS7U8F6</accession>
<name>A0ABS7U8F6_9ACTN</name>
<dbReference type="Gene3D" id="3.40.630.30">
    <property type="match status" value="1"/>
</dbReference>
<evidence type="ECO:0000313" key="3">
    <source>
        <dbReference type="Proteomes" id="UP000780875"/>
    </source>
</evidence>
<sequence length="181" mass="19245">MVNPTHAATVRRCHTAELTPAELTEARALCESSFGDFTDADWTHALGGMHVVVEDDDRIVAHGAVVLRRLMVESAWLRCGYVEAVAVADDARRAGHGAAVMAALEELAPGYDLLALSASAAGVPLYESLGWEVWRGPSSVATAVGVVPTPDDDGSIYVRTNGTPVDLDAAITCDWREGDVW</sequence>
<evidence type="ECO:0000259" key="1">
    <source>
        <dbReference type="PROSITE" id="PS51186"/>
    </source>
</evidence>
<feature type="domain" description="N-acetyltransferase" evidence="1">
    <location>
        <begin position="13"/>
        <end position="151"/>
    </location>
</feature>
<organism evidence="2 3">
    <name type="scientific">Nocardioides mangrovi</name>
    <dbReference type="NCBI Taxonomy" id="2874580"/>
    <lineage>
        <taxon>Bacteria</taxon>
        <taxon>Bacillati</taxon>
        <taxon>Actinomycetota</taxon>
        <taxon>Actinomycetes</taxon>
        <taxon>Propionibacteriales</taxon>
        <taxon>Nocardioidaceae</taxon>
        <taxon>Nocardioides</taxon>
    </lineage>
</organism>
<dbReference type="SUPFAM" id="SSF55729">
    <property type="entry name" value="Acyl-CoA N-acyltransferases (Nat)"/>
    <property type="match status" value="1"/>
</dbReference>
<dbReference type="CDD" id="cd04301">
    <property type="entry name" value="NAT_SF"/>
    <property type="match status" value="1"/>
</dbReference>
<gene>
    <name evidence="2" type="ORF">K8U61_03090</name>
</gene>
<dbReference type="PROSITE" id="PS51186">
    <property type="entry name" value="GNAT"/>
    <property type="match status" value="1"/>
</dbReference>
<dbReference type="Pfam" id="PF13527">
    <property type="entry name" value="Acetyltransf_9"/>
    <property type="match status" value="1"/>
</dbReference>
<dbReference type="EMBL" id="JAIQZJ010000001">
    <property type="protein sequence ID" value="MBZ5737135.1"/>
    <property type="molecule type" value="Genomic_DNA"/>
</dbReference>
<dbReference type="InterPro" id="IPR000182">
    <property type="entry name" value="GNAT_dom"/>
</dbReference>
<dbReference type="InterPro" id="IPR016181">
    <property type="entry name" value="Acyl_CoA_acyltransferase"/>
</dbReference>
<keyword evidence="3" id="KW-1185">Reference proteome</keyword>